<dbReference type="EMBL" id="BONY01000105">
    <property type="protein sequence ID" value="GIH10734.1"/>
    <property type="molecule type" value="Genomic_DNA"/>
</dbReference>
<dbReference type="RefSeq" id="WP_203914453.1">
    <property type="nucleotide sequence ID" value="NZ_BONY01000105.1"/>
</dbReference>
<dbReference type="GO" id="GO:0003677">
    <property type="term" value="F:DNA binding"/>
    <property type="evidence" value="ECO:0007669"/>
    <property type="project" value="InterPro"/>
</dbReference>
<reference evidence="2" key="1">
    <citation type="submission" date="2021-01" db="EMBL/GenBank/DDBJ databases">
        <title>Whole genome shotgun sequence of Rhizocola hellebori NBRC 109834.</title>
        <authorList>
            <person name="Komaki H."/>
            <person name="Tamura T."/>
        </authorList>
    </citation>
    <scope>NUCLEOTIDE SEQUENCE</scope>
    <source>
        <strain evidence="2">NBRC 109834</strain>
    </source>
</reference>
<dbReference type="PROSITE" id="PS50943">
    <property type="entry name" value="HTH_CROC1"/>
    <property type="match status" value="1"/>
</dbReference>
<dbReference type="InterPro" id="IPR001387">
    <property type="entry name" value="Cro/C1-type_HTH"/>
</dbReference>
<name>A0A8J3VKQ6_9ACTN</name>
<dbReference type="Pfam" id="PF13560">
    <property type="entry name" value="HTH_31"/>
    <property type="match status" value="1"/>
</dbReference>
<keyword evidence="3" id="KW-1185">Reference proteome</keyword>
<comment type="caution">
    <text evidence="2">The sequence shown here is derived from an EMBL/GenBank/DDBJ whole genome shotgun (WGS) entry which is preliminary data.</text>
</comment>
<dbReference type="SMART" id="SM00530">
    <property type="entry name" value="HTH_XRE"/>
    <property type="match status" value="1"/>
</dbReference>
<proteinExistence type="predicted"/>
<dbReference type="AlphaFoldDB" id="A0A8J3VKQ6"/>
<evidence type="ECO:0000313" key="3">
    <source>
        <dbReference type="Proteomes" id="UP000612899"/>
    </source>
</evidence>
<dbReference type="CDD" id="cd00093">
    <property type="entry name" value="HTH_XRE"/>
    <property type="match status" value="1"/>
</dbReference>
<dbReference type="Proteomes" id="UP000612899">
    <property type="component" value="Unassembled WGS sequence"/>
</dbReference>
<dbReference type="Gene3D" id="1.10.260.40">
    <property type="entry name" value="lambda repressor-like DNA-binding domains"/>
    <property type="match status" value="1"/>
</dbReference>
<feature type="domain" description="HTH cro/C1-type" evidence="1">
    <location>
        <begin position="13"/>
        <end position="67"/>
    </location>
</feature>
<evidence type="ECO:0000259" key="1">
    <source>
        <dbReference type="PROSITE" id="PS50943"/>
    </source>
</evidence>
<sequence length="154" mass="16291">MEIHAADELGRRLRMKRTAAGRTIASVAADAGLSVPYIANLENGRGNPTLAALTSLAQALGAHLRVHLDEDSPSPTAPPPSLPDPLTQFAKLPRFRAEMANLSTTTGQPLTTTTENCLTAMATMAAAANKPLTELDCHRLLDTLILLTHSPAPH</sequence>
<protein>
    <recommendedName>
        <fullName evidence="1">HTH cro/C1-type domain-containing protein</fullName>
    </recommendedName>
</protein>
<dbReference type="SUPFAM" id="SSF47413">
    <property type="entry name" value="lambda repressor-like DNA-binding domains"/>
    <property type="match status" value="1"/>
</dbReference>
<organism evidence="2 3">
    <name type="scientific">Rhizocola hellebori</name>
    <dbReference type="NCBI Taxonomy" id="1392758"/>
    <lineage>
        <taxon>Bacteria</taxon>
        <taxon>Bacillati</taxon>
        <taxon>Actinomycetota</taxon>
        <taxon>Actinomycetes</taxon>
        <taxon>Micromonosporales</taxon>
        <taxon>Micromonosporaceae</taxon>
        <taxon>Rhizocola</taxon>
    </lineage>
</organism>
<accession>A0A8J3VKQ6</accession>
<gene>
    <name evidence="2" type="ORF">Rhe02_88010</name>
</gene>
<dbReference type="InterPro" id="IPR010982">
    <property type="entry name" value="Lambda_DNA-bd_dom_sf"/>
</dbReference>
<evidence type="ECO:0000313" key="2">
    <source>
        <dbReference type="EMBL" id="GIH10734.1"/>
    </source>
</evidence>